<organism evidence="1">
    <name type="scientific">marine metagenome</name>
    <dbReference type="NCBI Taxonomy" id="408172"/>
    <lineage>
        <taxon>unclassified sequences</taxon>
        <taxon>metagenomes</taxon>
        <taxon>ecological metagenomes</taxon>
    </lineage>
</organism>
<dbReference type="AlphaFoldDB" id="A0A381QBV9"/>
<reference evidence="1" key="1">
    <citation type="submission" date="2018-05" db="EMBL/GenBank/DDBJ databases">
        <authorList>
            <person name="Lanie J.A."/>
            <person name="Ng W.-L."/>
            <person name="Kazmierczak K.M."/>
            <person name="Andrzejewski T.M."/>
            <person name="Davidsen T.M."/>
            <person name="Wayne K.J."/>
            <person name="Tettelin H."/>
            <person name="Glass J.I."/>
            <person name="Rusch D."/>
            <person name="Podicherti R."/>
            <person name="Tsui H.-C.T."/>
            <person name="Winkler M.E."/>
        </authorList>
    </citation>
    <scope>NUCLEOTIDE SEQUENCE</scope>
</reference>
<sequence>MTKLYTGLISLQFFRTLKGLAGILLA</sequence>
<evidence type="ECO:0000313" key="1">
    <source>
        <dbReference type="EMBL" id="SUZ76334.1"/>
    </source>
</evidence>
<accession>A0A381QBV9</accession>
<name>A0A381QBV9_9ZZZZ</name>
<protein>
    <submittedName>
        <fullName evidence="1">Uncharacterized protein</fullName>
    </submittedName>
</protein>
<gene>
    <name evidence="1" type="ORF">METZ01_LOCUS29188</name>
</gene>
<proteinExistence type="predicted"/>
<dbReference type="EMBL" id="UINC01001274">
    <property type="protein sequence ID" value="SUZ76334.1"/>
    <property type="molecule type" value="Genomic_DNA"/>
</dbReference>